<evidence type="ECO:0000259" key="6">
    <source>
        <dbReference type="Pfam" id="PF13664"/>
    </source>
</evidence>
<evidence type="ECO:0000256" key="2">
    <source>
        <dbReference type="ARBA" id="ARBA00022692"/>
    </source>
</evidence>
<dbReference type="InterPro" id="IPR053009">
    <property type="entry name" value="Xanthocillin_Biosynth-Assoc"/>
</dbReference>
<dbReference type="HOGENOM" id="CLU_094297_0_0_1"/>
<dbReference type="PANTHER" id="PTHR23241">
    <property type="entry name" value="LATE EMBRYOGENESIS ABUNDANT PLANTS LEA-RELATED"/>
    <property type="match status" value="1"/>
</dbReference>
<dbReference type="PANTHER" id="PTHR23241:SF102">
    <property type="entry name" value="LD23009P"/>
    <property type="match status" value="1"/>
</dbReference>
<gene>
    <name evidence="7" type="ORF">A1Q2_06474</name>
</gene>
<feature type="chain" id="PRO_5003853956" description="TMEM205-like domain-containing protein" evidence="5">
    <location>
        <begin position="23"/>
        <end position="173"/>
    </location>
</feature>
<dbReference type="Pfam" id="PF13664">
    <property type="entry name" value="DUF4149"/>
    <property type="match status" value="1"/>
</dbReference>
<feature type="domain" description="TMEM205-like" evidence="6">
    <location>
        <begin position="15"/>
        <end position="118"/>
    </location>
</feature>
<keyword evidence="8" id="KW-1185">Reference proteome</keyword>
<dbReference type="OrthoDB" id="1641132at2759"/>
<evidence type="ECO:0000313" key="7">
    <source>
        <dbReference type="EMBL" id="EKC99274.1"/>
    </source>
</evidence>
<protein>
    <recommendedName>
        <fullName evidence="6">TMEM205-like domain-containing protein</fullName>
    </recommendedName>
</protein>
<feature type="signal peptide" evidence="5">
    <location>
        <begin position="1"/>
        <end position="22"/>
    </location>
</feature>
<name>K1V5L9_TRIAC</name>
<proteinExistence type="predicted"/>
<dbReference type="GO" id="GO:0016020">
    <property type="term" value="C:membrane"/>
    <property type="evidence" value="ECO:0007669"/>
    <property type="project" value="UniProtKB-SubCell"/>
</dbReference>
<evidence type="ECO:0000256" key="5">
    <source>
        <dbReference type="SAM" id="SignalP"/>
    </source>
</evidence>
<comment type="caution">
    <text evidence="7">The sequence shown here is derived from an EMBL/GenBank/DDBJ whole genome shotgun (WGS) entry which is preliminary data.</text>
</comment>
<dbReference type="EMBL" id="AMBO01000373">
    <property type="protein sequence ID" value="EKC99274.1"/>
    <property type="molecule type" value="Genomic_DNA"/>
</dbReference>
<evidence type="ECO:0000256" key="4">
    <source>
        <dbReference type="ARBA" id="ARBA00023136"/>
    </source>
</evidence>
<reference evidence="7 8" key="1">
    <citation type="journal article" date="2012" name="Eukaryot. Cell">
        <title>Genome sequence of the Trichosporon asahii environmental strain CBS 8904.</title>
        <authorList>
            <person name="Yang R.Y."/>
            <person name="Li H.T."/>
            <person name="Zhu H."/>
            <person name="Zhou G.P."/>
            <person name="Wang M."/>
            <person name="Wang L."/>
        </authorList>
    </citation>
    <scope>NUCLEOTIDE SEQUENCE [LARGE SCALE GENOMIC DNA]</scope>
    <source>
        <strain evidence="7 8">CBS 8904</strain>
    </source>
</reference>
<organism evidence="7 8">
    <name type="scientific">Trichosporon asahii var. asahii (strain CBS 8904)</name>
    <name type="common">Yeast</name>
    <dbReference type="NCBI Taxonomy" id="1220162"/>
    <lineage>
        <taxon>Eukaryota</taxon>
        <taxon>Fungi</taxon>
        <taxon>Dikarya</taxon>
        <taxon>Basidiomycota</taxon>
        <taxon>Agaricomycotina</taxon>
        <taxon>Tremellomycetes</taxon>
        <taxon>Trichosporonales</taxon>
        <taxon>Trichosporonaceae</taxon>
        <taxon>Trichosporon</taxon>
    </lineage>
</organism>
<keyword evidence="5" id="KW-0732">Signal</keyword>
<dbReference type="eggNOG" id="KOG2886">
    <property type="taxonomic scope" value="Eukaryota"/>
</dbReference>
<comment type="subcellular location">
    <subcellularLocation>
        <location evidence="1">Membrane</location>
    </subcellularLocation>
</comment>
<keyword evidence="4" id="KW-0472">Membrane</keyword>
<sequence>MGSLAPFTLKGFYLLTWGNALGSNVWNTISGFKAYSSVPKETFSLLSSVQQPLYLQTQVTLTTLLLGTHLNFHRSLLHTHKWWKHEEGVQALLVLGAWAPTLINALIVGPACARAAIDRAGLEKVEGKDASSPAASTELQNANTRFQLYHGISSALNAVSLIALTTLGLAISA</sequence>
<keyword evidence="3" id="KW-1133">Transmembrane helix</keyword>
<dbReference type="Proteomes" id="UP000006757">
    <property type="component" value="Unassembled WGS sequence"/>
</dbReference>
<evidence type="ECO:0000313" key="8">
    <source>
        <dbReference type="Proteomes" id="UP000006757"/>
    </source>
</evidence>
<keyword evidence="2" id="KW-0812">Transmembrane</keyword>
<evidence type="ECO:0000256" key="1">
    <source>
        <dbReference type="ARBA" id="ARBA00004370"/>
    </source>
</evidence>
<accession>K1V5L9</accession>
<dbReference type="AlphaFoldDB" id="K1V5L9"/>
<evidence type="ECO:0000256" key="3">
    <source>
        <dbReference type="ARBA" id="ARBA00022989"/>
    </source>
</evidence>
<dbReference type="InParanoid" id="K1V5L9"/>
<dbReference type="InterPro" id="IPR025423">
    <property type="entry name" value="TMEM205-like"/>
</dbReference>